<dbReference type="InterPro" id="IPR011989">
    <property type="entry name" value="ARM-like"/>
</dbReference>
<dbReference type="PROSITE" id="PS50176">
    <property type="entry name" value="ARM_REPEAT"/>
    <property type="match status" value="1"/>
</dbReference>
<organism evidence="6 7">
    <name type="scientific">Amphibalanus amphitrite</name>
    <name type="common">Striped barnacle</name>
    <name type="synonym">Balanus amphitrite</name>
    <dbReference type="NCBI Taxonomy" id="1232801"/>
    <lineage>
        <taxon>Eukaryota</taxon>
        <taxon>Metazoa</taxon>
        <taxon>Ecdysozoa</taxon>
        <taxon>Arthropoda</taxon>
        <taxon>Crustacea</taxon>
        <taxon>Multicrustacea</taxon>
        <taxon>Cirripedia</taxon>
        <taxon>Thoracica</taxon>
        <taxon>Thoracicalcarea</taxon>
        <taxon>Balanomorpha</taxon>
        <taxon>Balanoidea</taxon>
        <taxon>Balanidae</taxon>
        <taxon>Amphibalaninae</taxon>
        <taxon>Amphibalanus</taxon>
    </lineage>
</organism>
<dbReference type="Gene3D" id="3.80.10.10">
    <property type="entry name" value="Ribonuclease Inhibitor"/>
    <property type="match status" value="1"/>
</dbReference>
<dbReference type="Gene3D" id="1.25.10.10">
    <property type="entry name" value="Leucine-rich Repeat Variant"/>
    <property type="match status" value="1"/>
</dbReference>
<dbReference type="InterPro" id="IPR051341">
    <property type="entry name" value="Zyg-11_UBL_adapter"/>
</dbReference>
<keyword evidence="7" id="KW-1185">Reference proteome</keyword>
<feature type="domain" description="Zer-1-like leucine-rich repeats region" evidence="5">
    <location>
        <begin position="117"/>
        <end position="178"/>
    </location>
</feature>
<dbReference type="Proteomes" id="UP000440578">
    <property type="component" value="Unassembled WGS sequence"/>
</dbReference>
<dbReference type="InterPro" id="IPR032675">
    <property type="entry name" value="LRR_dom_sf"/>
</dbReference>
<dbReference type="PANTHER" id="PTHR12904">
    <property type="match status" value="1"/>
</dbReference>
<evidence type="ECO:0000313" key="7">
    <source>
        <dbReference type="Proteomes" id="UP000440578"/>
    </source>
</evidence>
<dbReference type="OrthoDB" id="5783533at2759"/>
<dbReference type="InterPro" id="IPR016024">
    <property type="entry name" value="ARM-type_fold"/>
</dbReference>
<accession>A0A6A4WT71</accession>
<feature type="domain" description="Protein zer-1 homolog-like C-terminal" evidence="4">
    <location>
        <begin position="291"/>
        <end position="601"/>
    </location>
</feature>
<dbReference type="SUPFAM" id="SSF48371">
    <property type="entry name" value="ARM repeat"/>
    <property type="match status" value="1"/>
</dbReference>
<dbReference type="SMART" id="SM00185">
    <property type="entry name" value="ARM"/>
    <property type="match status" value="3"/>
</dbReference>
<evidence type="ECO:0000259" key="5">
    <source>
        <dbReference type="Pfam" id="PF25013"/>
    </source>
</evidence>
<reference evidence="6 7" key="1">
    <citation type="submission" date="2019-07" db="EMBL/GenBank/DDBJ databases">
        <title>Draft genome assembly of a fouling barnacle, Amphibalanus amphitrite (Darwin, 1854): The first reference genome for Thecostraca.</title>
        <authorList>
            <person name="Kim W."/>
        </authorList>
    </citation>
    <scope>NUCLEOTIDE SEQUENCE [LARGE SCALE GENOMIC DNA]</scope>
    <source>
        <strain evidence="6">SNU_AA5</strain>
        <tissue evidence="6">Soma without cirri and trophi</tissue>
    </source>
</reference>
<evidence type="ECO:0000256" key="1">
    <source>
        <dbReference type="ARBA" id="ARBA00022614"/>
    </source>
</evidence>
<proteinExistence type="predicted"/>
<comment type="caution">
    <text evidence="6">The sequence shown here is derived from an EMBL/GenBank/DDBJ whole genome shotgun (WGS) entry which is preliminary data.</text>
</comment>
<dbReference type="AlphaFoldDB" id="A0A6A4WT71"/>
<evidence type="ECO:0000259" key="4">
    <source>
        <dbReference type="Pfam" id="PF22964"/>
    </source>
</evidence>
<sequence>MSLPVPRTLEPPALAVLAARVLVQHPWALGSRGSHYPWDTSWRNGFLSLLSDAGGRTRRVRLQTVDVRGLPVDAGQLVRLMVDRPRVLRFDSAVEFSADSLCALRDRCVQLRQLTDALLRGFSSLTHLELSNVYSDVDVSFVARMPRLVALVLHNVSIVSMERLAVLSELRHLDISSPPPVAGRRRRPPADPDRLLERLFLGIYGCNASHRKHIPALRIGGDIGETQLLLAAAAHRRHVFMVADVLEQLEMLLQMNNGVTRWQEILHLALDSMDEFSFCKDYSYPLFRSVALYRKSVRLRHFIAMTLMNFDVPREMMFCFEGFLDTLSHMLSGLLSERDNFVERVLIFLLNKTCCDVDGRRKVMVGERGLVKMLLKAIHARLQDHICDDVMCCLWSCLWNVTDETPENCALFLDNRGMRLFTQCLSKFKTDSGDLVRNMMGLVGNIAEVQHLRAHFMTKETVETFLRLLNYSSADLEISYHAAGVLSNMLSDGPAAWTLSEPGCVEVSARLERAVRGWNVMAERSINYRSLAPIIRLLRCDVPESQLWAAWALANLTQAVPERYGRMVEEEGGARLLRLVAAAGDQGSYLVRLAQLCLGTVDRYRDGGDGDGLAA</sequence>
<keyword evidence="2" id="KW-0833">Ubl conjugation pathway</keyword>
<dbReference type="Pfam" id="PF25013">
    <property type="entry name" value="LRR_Zer-1"/>
    <property type="match status" value="1"/>
</dbReference>
<dbReference type="EMBL" id="VIIS01000292">
    <property type="protein sequence ID" value="KAF0310736.1"/>
    <property type="molecule type" value="Genomic_DNA"/>
</dbReference>
<dbReference type="Pfam" id="PF22964">
    <property type="entry name" value="ZER1-like_2nd"/>
    <property type="match status" value="1"/>
</dbReference>
<dbReference type="GO" id="GO:0031462">
    <property type="term" value="C:Cul2-RING ubiquitin ligase complex"/>
    <property type="evidence" value="ECO:0007669"/>
    <property type="project" value="TreeGrafter"/>
</dbReference>
<dbReference type="SUPFAM" id="SSF52047">
    <property type="entry name" value="RNI-like"/>
    <property type="match status" value="1"/>
</dbReference>
<name>A0A6A4WT71_AMPAM</name>
<gene>
    <name evidence="6" type="ORF">FJT64_001934</name>
</gene>
<keyword evidence="1" id="KW-0433">Leucine-rich repeat</keyword>
<dbReference type="PANTHER" id="PTHR12904:SF23">
    <property type="entry name" value="PROTEIN ZER-1 HOMOLOG"/>
    <property type="match status" value="1"/>
</dbReference>
<evidence type="ECO:0000313" key="6">
    <source>
        <dbReference type="EMBL" id="KAF0310736.1"/>
    </source>
</evidence>
<protein>
    <submittedName>
        <fullName evidence="6">Protein zer-1</fullName>
    </submittedName>
</protein>
<dbReference type="InterPro" id="IPR055142">
    <property type="entry name" value="ZER1-like_C"/>
</dbReference>
<evidence type="ECO:0000256" key="3">
    <source>
        <dbReference type="PROSITE-ProRule" id="PRU00259"/>
    </source>
</evidence>
<evidence type="ECO:0000256" key="2">
    <source>
        <dbReference type="ARBA" id="ARBA00022786"/>
    </source>
</evidence>
<feature type="repeat" description="ARM" evidence="3">
    <location>
        <begin position="460"/>
        <end position="489"/>
    </location>
</feature>
<dbReference type="InterPro" id="IPR000225">
    <property type="entry name" value="Armadillo"/>
</dbReference>
<dbReference type="InterPro" id="IPR056845">
    <property type="entry name" value="LRR_Zer-1"/>
</dbReference>